<dbReference type="EMBL" id="CP016094">
    <property type="protein sequence ID" value="AOS44207.1"/>
    <property type="molecule type" value="Genomic_DNA"/>
</dbReference>
<organism evidence="1 2">
    <name type="scientific">Lacunisphaera limnophila</name>
    <dbReference type="NCBI Taxonomy" id="1838286"/>
    <lineage>
        <taxon>Bacteria</taxon>
        <taxon>Pseudomonadati</taxon>
        <taxon>Verrucomicrobiota</taxon>
        <taxon>Opitutia</taxon>
        <taxon>Opitutales</taxon>
        <taxon>Opitutaceae</taxon>
        <taxon>Lacunisphaera</taxon>
    </lineage>
</organism>
<accession>A0A1D8ATJ4</accession>
<reference evidence="1 2" key="1">
    <citation type="submission" date="2016-06" db="EMBL/GenBank/DDBJ databases">
        <title>Three novel species with peptidoglycan cell walls form the new genus Lacunisphaera gen. nov. in the family Opitutaceae of the verrucomicrobial subdivision 4.</title>
        <authorList>
            <person name="Rast P."/>
            <person name="Gloeckner I."/>
            <person name="Jogler M."/>
            <person name="Boedeker C."/>
            <person name="Jeske O."/>
            <person name="Wiegand S."/>
            <person name="Reinhardt R."/>
            <person name="Schumann P."/>
            <person name="Rohde M."/>
            <person name="Spring S."/>
            <person name="Gloeckner F.O."/>
            <person name="Jogler C."/>
        </authorList>
    </citation>
    <scope>NUCLEOTIDE SEQUENCE [LARGE SCALE GENOMIC DNA]</scope>
    <source>
        <strain evidence="1 2">IG16b</strain>
    </source>
</reference>
<proteinExistence type="predicted"/>
<dbReference type="KEGG" id="obg:Verru16b_01268"/>
<evidence type="ECO:0000313" key="1">
    <source>
        <dbReference type="EMBL" id="AOS44207.1"/>
    </source>
</evidence>
<dbReference type="AlphaFoldDB" id="A0A1D8ATJ4"/>
<sequence length="33" mass="3824">MTPARRARPRAAARRFFGLAFNNYYIVLNDPTP</sequence>
<evidence type="ECO:0000313" key="2">
    <source>
        <dbReference type="Proteomes" id="UP000095228"/>
    </source>
</evidence>
<keyword evidence="2" id="KW-1185">Reference proteome</keyword>
<protein>
    <submittedName>
        <fullName evidence="1">Uncharacterized protein</fullName>
    </submittedName>
</protein>
<name>A0A1D8ATJ4_9BACT</name>
<gene>
    <name evidence="1" type="ORF">Verru16b_01268</name>
</gene>
<dbReference type="Proteomes" id="UP000095228">
    <property type="component" value="Chromosome"/>
</dbReference>